<organism evidence="1">
    <name type="scientific">Arion vulgaris</name>
    <dbReference type="NCBI Taxonomy" id="1028688"/>
    <lineage>
        <taxon>Eukaryota</taxon>
        <taxon>Metazoa</taxon>
        <taxon>Spiralia</taxon>
        <taxon>Lophotrochozoa</taxon>
        <taxon>Mollusca</taxon>
        <taxon>Gastropoda</taxon>
        <taxon>Heterobranchia</taxon>
        <taxon>Euthyneura</taxon>
        <taxon>Panpulmonata</taxon>
        <taxon>Eupulmonata</taxon>
        <taxon>Stylommatophora</taxon>
        <taxon>Helicina</taxon>
        <taxon>Arionoidea</taxon>
        <taxon>Arionidae</taxon>
        <taxon>Arion</taxon>
    </lineage>
</organism>
<accession>A0A0B6ZDN7</accession>
<name>A0A0B6ZDN7_9EUPU</name>
<reference evidence="1" key="1">
    <citation type="submission" date="2014-12" db="EMBL/GenBank/DDBJ databases">
        <title>Insight into the proteome of Arion vulgaris.</title>
        <authorList>
            <person name="Aradska J."/>
            <person name="Bulat T."/>
            <person name="Smidak R."/>
            <person name="Sarate P."/>
            <person name="Gangsoo J."/>
            <person name="Sialana F."/>
            <person name="Bilban M."/>
            <person name="Lubec G."/>
        </authorList>
    </citation>
    <scope>NUCLEOTIDE SEQUENCE</scope>
    <source>
        <tissue evidence="1">Skin</tissue>
    </source>
</reference>
<evidence type="ECO:0000313" key="1">
    <source>
        <dbReference type="EMBL" id="CEK65840.1"/>
    </source>
</evidence>
<sequence>MTFYLAVEQKYYIQWFGWPAWKTDNIRRRLKRSFLKFKKCSNKRKEEMTKMIIDSVNKNEMI</sequence>
<proteinExistence type="predicted"/>
<feature type="non-terminal residue" evidence="1">
    <location>
        <position position="62"/>
    </location>
</feature>
<dbReference type="EMBL" id="HACG01018975">
    <property type="protein sequence ID" value="CEK65840.1"/>
    <property type="molecule type" value="Transcribed_RNA"/>
</dbReference>
<gene>
    <name evidence="1" type="primary">ORF56460</name>
</gene>
<dbReference type="AlphaFoldDB" id="A0A0B6ZDN7"/>
<protein>
    <submittedName>
        <fullName evidence="1">Uncharacterized protein</fullName>
    </submittedName>
</protein>